<organism evidence="3">
    <name type="scientific">Roseihalotalea indica</name>
    <dbReference type="NCBI Taxonomy" id="2867963"/>
    <lineage>
        <taxon>Bacteria</taxon>
        <taxon>Pseudomonadati</taxon>
        <taxon>Bacteroidota</taxon>
        <taxon>Cytophagia</taxon>
        <taxon>Cytophagales</taxon>
        <taxon>Catalimonadaceae</taxon>
        <taxon>Roseihalotalea</taxon>
    </lineage>
</organism>
<dbReference type="AlphaFoldDB" id="A0AA49GQD0"/>
<evidence type="ECO:0000256" key="1">
    <source>
        <dbReference type="SAM" id="Coils"/>
    </source>
</evidence>
<keyword evidence="1" id="KW-0175">Coiled coil</keyword>
<dbReference type="EMBL" id="CP120682">
    <property type="protein sequence ID" value="WKN36421.1"/>
    <property type="molecule type" value="Genomic_DNA"/>
</dbReference>
<feature type="region of interest" description="Disordered" evidence="2">
    <location>
        <begin position="253"/>
        <end position="352"/>
    </location>
</feature>
<gene>
    <name evidence="3" type="ORF">K4G66_29090</name>
</gene>
<dbReference type="Pfam" id="PF03993">
    <property type="entry name" value="DUF349"/>
    <property type="match status" value="2"/>
</dbReference>
<name>A0AA49GQD0_9BACT</name>
<feature type="compositionally biased region" description="Gly residues" evidence="2">
    <location>
        <begin position="323"/>
        <end position="337"/>
    </location>
</feature>
<accession>A0AA49GQD0</accession>
<proteinExistence type="predicted"/>
<feature type="region of interest" description="Disordered" evidence="2">
    <location>
        <begin position="451"/>
        <end position="479"/>
    </location>
</feature>
<feature type="compositionally biased region" description="Gly residues" evidence="2">
    <location>
        <begin position="255"/>
        <end position="280"/>
    </location>
</feature>
<reference evidence="3" key="1">
    <citation type="journal article" date="2023" name="Comput. Struct. Biotechnol. J.">
        <title>Discovery of a novel marine Bacteroidetes with a rich repertoire of carbohydrate-active enzymes.</title>
        <authorList>
            <person name="Chen B."/>
            <person name="Liu G."/>
            <person name="Chen Q."/>
            <person name="Wang H."/>
            <person name="Liu L."/>
            <person name="Tang K."/>
        </authorList>
    </citation>
    <scope>NUCLEOTIDE SEQUENCE</scope>
    <source>
        <strain evidence="3">TK19036</strain>
    </source>
</reference>
<protein>
    <submittedName>
        <fullName evidence="3">DUF349 domain-containing protein</fullName>
    </submittedName>
</protein>
<evidence type="ECO:0000256" key="2">
    <source>
        <dbReference type="SAM" id="MobiDB-lite"/>
    </source>
</evidence>
<evidence type="ECO:0000313" key="3">
    <source>
        <dbReference type="EMBL" id="WKN36421.1"/>
    </source>
</evidence>
<sequence>MDQATTPYGFIQDGKIYRNAFLEYPEREIGEVRESEASTIKYFEDRFEMARNKVAQLEQSVNDSENKGSYLMKLIHMRESLAKFDALGDYPSLYDRLNAIEDELRVIITQNRIKNLEIKRALIAEAEPHEFSSDWEEATDQLKEIKGKWIKTGAVADEYHEEIEVRFNEILDNFFQRRKKFFDERKQMVYDRVRRYMDINNELYRLQRAPDRQQALERAKELQAEWREVGKIPGHKYIKLIRNHKSLTNRLFRSGGSGGYNRSGGYGSGGYDRSGSGGYDRSGSRGYDRPGGSGGYDRSDRSGGYDRSGSGGYGRTGGYNRSGSGGYGGQQRGGGGYRDQQNWMSPEESMTRKKDLIAKAQALIGNQNVNTMEEVRQLRDGWKQSGRISRERSIELTETFNHACEKALETSFLERLVTSRNPEFEDKNIVEQIQLKISLLSNLISRDEEELERTKVDNERLGSSSGGRYSSDEDRKAAGRLRSQIRKVRVKKELLTELQNALDKYL</sequence>
<feature type="coiled-coil region" evidence="1">
    <location>
        <begin position="40"/>
        <end position="67"/>
    </location>
</feature>
<dbReference type="InterPro" id="IPR007139">
    <property type="entry name" value="DUF349"/>
</dbReference>
<reference evidence="3" key="2">
    <citation type="journal article" date="2024" name="Antonie Van Leeuwenhoek">
        <title>Roseihalotalea indica gen. nov., sp. nov., a halophilic Bacteroidetes from mesopelagic Southwest Indian Ocean with higher carbohydrate metabolic potential.</title>
        <authorList>
            <person name="Chen B."/>
            <person name="Zhang M."/>
            <person name="Lin D."/>
            <person name="Ye J."/>
            <person name="Tang K."/>
        </authorList>
    </citation>
    <scope>NUCLEOTIDE SEQUENCE</scope>
    <source>
        <strain evidence="3">TK19036</strain>
    </source>
</reference>